<reference evidence="1 2" key="1">
    <citation type="journal article" date="2019" name="Genome Biol. Evol.">
        <title>Insights into the evolution of the New World diploid cottons (Gossypium, subgenus Houzingenia) based on genome sequencing.</title>
        <authorList>
            <person name="Grover C.E."/>
            <person name="Arick M.A. 2nd"/>
            <person name="Thrash A."/>
            <person name="Conover J.L."/>
            <person name="Sanders W.S."/>
            <person name="Peterson D.G."/>
            <person name="Frelichowski J.E."/>
            <person name="Scheffler J.A."/>
            <person name="Scheffler B.E."/>
            <person name="Wendel J.F."/>
        </authorList>
    </citation>
    <scope>NUCLEOTIDE SEQUENCE [LARGE SCALE GENOMIC DNA]</scope>
    <source>
        <strain evidence="1">8</strain>
        <tissue evidence="1">Leaf</tissue>
    </source>
</reference>
<evidence type="ECO:0000313" key="2">
    <source>
        <dbReference type="Proteomes" id="UP000593568"/>
    </source>
</evidence>
<keyword evidence="2" id="KW-1185">Reference proteome</keyword>
<protein>
    <submittedName>
        <fullName evidence="1">Uncharacterized protein</fullName>
    </submittedName>
</protein>
<comment type="caution">
    <text evidence="1">The sequence shown here is derived from an EMBL/GenBank/DDBJ whole genome shotgun (WGS) entry which is preliminary data.</text>
</comment>
<organism evidence="1 2">
    <name type="scientific">Gossypium trilobum</name>
    <dbReference type="NCBI Taxonomy" id="34281"/>
    <lineage>
        <taxon>Eukaryota</taxon>
        <taxon>Viridiplantae</taxon>
        <taxon>Streptophyta</taxon>
        <taxon>Embryophyta</taxon>
        <taxon>Tracheophyta</taxon>
        <taxon>Spermatophyta</taxon>
        <taxon>Magnoliopsida</taxon>
        <taxon>eudicotyledons</taxon>
        <taxon>Gunneridae</taxon>
        <taxon>Pentapetalae</taxon>
        <taxon>rosids</taxon>
        <taxon>malvids</taxon>
        <taxon>Malvales</taxon>
        <taxon>Malvaceae</taxon>
        <taxon>Malvoideae</taxon>
        <taxon>Gossypium</taxon>
    </lineage>
</organism>
<dbReference type="AlphaFoldDB" id="A0A7J9FF07"/>
<proteinExistence type="predicted"/>
<gene>
    <name evidence="1" type="ORF">Gotri_001520</name>
</gene>
<name>A0A7J9FF07_9ROSI</name>
<dbReference type="Proteomes" id="UP000593568">
    <property type="component" value="Unassembled WGS sequence"/>
</dbReference>
<dbReference type="EMBL" id="JABEZW010000013">
    <property type="protein sequence ID" value="MBA0783870.1"/>
    <property type="molecule type" value="Genomic_DNA"/>
</dbReference>
<evidence type="ECO:0000313" key="1">
    <source>
        <dbReference type="EMBL" id="MBA0783870.1"/>
    </source>
</evidence>
<sequence length="18" mass="2200">MRPSKYGPIRHNKRRMTA</sequence>
<accession>A0A7J9FF07</accession>